<organism evidence="2 5">
    <name type="scientific">Didymodactylos carnosus</name>
    <dbReference type="NCBI Taxonomy" id="1234261"/>
    <lineage>
        <taxon>Eukaryota</taxon>
        <taxon>Metazoa</taxon>
        <taxon>Spiralia</taxon>
        <taxon>Gnathifera</taxon>
        <taxon>Rotifera</taxon>
        <taxon>Eurotatoria</taxon>
        <taxon>Bdelloidea</taxon>
        <taxon>Philodinida</taxon>
        <taxon>Philodinidae</taxon>
        <taxon>Didymodactylos</taxon>
    </lineage>
</organism>
<dbReference type="PANTHER" id="PTHR31424">
    <property type="entry name" value="PROTEIN CBG23806"/>
    <property type="match status" value="1"/>
</dbReference>
<protein>
    <submittedName>
        <fullName evidence="2">Uncharacterized protein</fullName>
    </submittedName>
</protein>
<dbReference type="AlphaFoldDB" id="A0A815TYV1"/>
<evidence type="ECO:0000313" key="1">
    <source>
        <dbReference type="EMBL" id="CAF1232786.1"/>
    </source>
</evidence>
<dbReference type="Proteomes" id="UP000681722">
    <property type="component" value="Unassembled WGS sequence"/>
</dbReference>
<gene>
    <name evidence="2" type="ORF">GPM918_LOCUS37126</name>
    <name evidence="1" type="ORF">OVA965_LOCUS25457</name>
    <name evidence="4" type="ORF">SRO942_LOCUS37885</name>
    <name evidence="3" type="ORF">TMI583_LOCUS26183</name>
</gene>
<dbReference type="EMBL" id="CAJNOQ010023174">
    <property type="protein sequence ID" value="CAF1511343.1"/>
    <property type="molecule type" value="Genomic_DNA"/>
</dbReference>
<dbReference type="Proteomes" id="UP000677228">
    <property type="component" value="Unassembled WGS sequence"/>
</dbReference>
<sequence length="466" mass="53908">MDGTLIGNKHIVAISVNCIEGGRDCQSSKNLVPVGLFEFPKESCELYRKILPKPFLDSLSSVKYVRLKKKDIPVKLKLGGDFMNAVYVFGLAGVQSNFPCIFCTQHKSKLQEPDTTSYFDVQKEARTLEEQKLCLKKKDKNCKGYKCEPLFGDLFEFSDYIMDTLHMKLRVYDIFMTDILHYASRREKYGKEHDLEMEKKIDILNEHSKRLIGKRVFFAYDTKEQIIKLHGRFSGHLQDLLFQNFPYEKLLDGNAITDAKKLVYSFREILDLLKIDPLKRIKTLKAACVDFLQTFNAACLRNNVTPYLHIVGNHLFEFDEREDLGAFNMQGVEKGNDLLSRLYFSSTNVAKKPLYTMMQKLYRMLEMDLSPEERGEMLKFMNTQVYDIEDDDFVLLAEENVQTNDKLPVVENDYEVITSGSNDSSSDDEVIENESDEDAISSWFNLSNRKVLTANRFSSFKKNKKS</sequence>
<dbReference type="PANTHER" id="PTHR31424:SF3">
    <property type="entry name" value="RING-TYPE DOMAIN-CONTAINING PROTEIN"/>
    <property type="match status" value="1"/>
</dbReference>
<dbReference type="Proteomes" id="UP000663829">
    <property type="component" value="Unassembled WGS sequence"/>
</dbReference>
<reference evidence="2" key="1">
    <citation type="submission" date="2021-02" db="EMBL/GenBank/DDBJ databases">
        <authorList>
            <person name="Nowell W R."/>
        </authorList>
    </citation>
    <scope>NUCLEOTIDE SEQUENCE</scope>
</reference>
<dbReference type="EMBL" id="CAJOBC010088714">
    <property type="protein sequence ID" value="CAF4372016.1"/>
    <property type="molecule type" value="Genomic_DNA"/>
</dbReference>
<accession>A0A815TYV1</accession>
<evidence type="ECO:0000313" key="3">
    <source>
        <dbReference type="EMBL" id="CAF4040885.1"/>
    </source>
</evidence>
<keyword evidence="5" id="KW-1185">Reference proteome</keyword>
<evidence type="ECO:0000313" key="2">
    <source>
        <dbReference type="EMBL" id="CAF1511343.1"/>
    </source>
</evidence>
<dbReference type="EMBL" id="CAJNOK010015818">
    <property type="protein sequence ID" value="CAF1232786.1"/>
    <property type="molecule type" value="Genomic_DNA"/>
</dbReference>
<evidence type="ECO:0000313" key="4">
    <source>
        <dbReference type="EMBL" id="CAF4372016.1"/>
    </source>
</evidence>
<dbReference type="EMBL" id="CAJOBA010037362">
    <property type="protein sequence ID" value="CAF4040885.1"/>
    <property type="molecule type" value="Genomic_DNA"/>
</dbReference>
<comment type="caution">
    <text evidence="2">The sequence shown here is derived from an EMBL/GenBank/DDBJ whole genome shotgun (WGS) entry which is preliminary data.</text>
</comment>
<dbReference type="OrthoDB" id="10037925at2759"/>
<evidence type="ECO:0000313" key="5">
    <source>
        <dbReference type="Proteomes" id="UP000663829"/>
    </source>
</evidence>
<name>A0A815TYV1_9BILA</name>
<dbReference type="Proteomes" id="UP000682733">
    <property type="component" value="Unassembled WGS sequence"/>
</dbReference>
<proteinExistence type="predicted"/>